<protein>
    <recommendedName>
        <fullName evidence="2">RING-type E3 ubiquitin transferase</fullName>
        <ecNumber evidence="2">2.3.2.27</ecNumber>
    </recommendedName>
</protein>
<dbReference type="GO" id="GO:0005737">
    <property type="term" value="C:cytoplasm"/>
    <property type="evidence" value="ECO:0007669"/>
    <property type="project" value="TreeGrafter"/>
</dbReference>
<dbReference type="GO" id="GO:0061630">
    <property type="term" value="F:ubiquitin protein ligase activity"/>
    <property type="evidence" value="ECO:0007669"/>
    <property type="project" value="UniProtKB-EC"/>
</dbReference>
<evidence type="ECO:0000256" key="8">
    <source>
        <dbReference type="PROSITE-ProRule" id="PRU00175"/>
    </source>
</evidence>
<dbReference type="Pfam" id="PF13639">
    <property type="entry name" value="zf-RING_2"/>
    <property type="match status" value="1"/>
</dbReference>
<keyword evidence="11" id="KW-1185">Reference proteome</keyword>
<dbReference type="Proteomes" id="UP001497480">
    <property type="component" value="Unassembled WGS sequence"/>
</dbReference>
<dbReference type="Pfam" id="PF14369">
    <property type="entry name" value="Zn_ribbon_19"/>
    <property type="match status" value="1"/>
</dbReference>
<dbReference type="SMART" id="SM00184">
    <property type="entry name" value="RING"/>
    <property type="match status" value="1"/>
</dbReference>
<dbReference type="FunFam" id="3.30.40.10:FF:000022">
    <property type="entry name" value="E3 ubiquitin-protein ligase RING1-like"/>
    <property type="match status" value="1"/>
</dbReference>
<evidence type="ECO:0000256" key="6">
    <source>
        <dbReference type="ARBA" id="ARBA00022786"/>
    </source>
</evidence>
<evidence type="ECO:0000313" key="11">
    <source>
        <dbReference type="Proteomes" id="UP001497480"/>
    </source>
</evidence>
<keyword evidence="6" id="KW-0833">Ubl conjugation pathway</keyword>
<dbReference type="GO" id="GO:0016567">
    <property type="term" value="P:protein ubiquitination"/>
    <property type="evidence" value="ECO:0007669"/>
    <property type="project" value="TreeGrafter"/>
</dbReference>
<sequence>MNTDAQSETLSYWCYNCTRYVHLVNHNNIACPHCETGFIERIQPDPSLNHPLTPFPDESTLTTRSSRRRHLNVTIQSPINPVIVLRSHGHHGADHDGSVFELFNDDGNGLRPLPTPMSEFLLGSGINSLLQQFSEVEVNGFDRAENPPASKAAIELIPTIEIEETHISTDSHCAICKEAFQLGSEARELPCKHIYHSDCILPWLSLRNSCPVCRSELPSVQNPPVSSQIDEESTGFTVWRLPGGGIAVGRFSGNRRTSENQFPAVYTEMDGAMNNRSGTSTSIWRTPRRNRVRESGIVRRAFRNFVSFFGFSSSSQRRRRSPMSSALNRRRSRTFVIEV</sequence>
<keyword evidence="3" id="KW-0808">Transferase</keyword>
<keyword evidence="7" id="KW-0862">Zinc</keyword>
<accession>A0AAV1YJH8</accession>
<dbReference type="InterPro" id="IPR010543">
    <property type="entry name" value="DUF1117"/>
</dbReference>
<evidence type="ECO:0000256" key="2">
    <source>
        <dbReference type="ARBA" id="ARBA00012483"/>
    </source>
</evidence>
<dbReference type="Pfam" id="PF06547">
    <property type="entry name" value="DUF1117"/>
    <property type="match status" value="1"/>
</dbReference>
<evidence type="ECO:0000256" key="7">
    <source>
        <dbReference type="ARBA" id="ARBA00022833"/>
    </source>
</evidence>
<reference evidence="10 11" key="1">
    <citation type="submission" date="2024-03" db="EMBL/GenBank/DDBJ databases">
        <authorList>
            <person name="Martinez-Hernandez J."/>
        </authorList>
    </citation>
    <scope>NUCLEOTIDE SEQUENCE [LARGE SCALE GENOMIC DNA]</scope>
</reference>
<dbReference type="AlphaFoldDB" id="A0AAV1YJH8"/>
<dbReference type="InterPro" id="IPR001841">
    <property type="entry name" value="Znf_RING"/>
</dbReference>
<organism evidence="10 11">
    <name type="scientific">Lupinus luteus</name>
    <name type="common">European yellow lupine</name>
    <dbReference type="NCBI Taxonomy" id="3873"/>
    <lineage>
        <taxon>Eukaryota</taxon>
        <taxon>Viridiplantae</taxon>
        <taxon>Streptophyta</taxon>
        <taxon>Embryophyta</taxon>
        <taxon>Tracheophyta</taxon>
        <taxon>Spermatophyta</taxon>
        <taxon>Magnoliopsida</taxon>
        <taxon>eudicotyledons</taxon>
        <taxon>Gunneridae</taxon>
        <taxon>Pentapetalae</taxon>
        <taxon>rosids</taxon>
        <taxon>fabids</taxon>
        <taxon>Fabales</taxon>
        <taxon>Fabaceae</taxon>
        <taxon>Papilionoideae</taxon>
        <taxon>50 kb inversion clade</taxon>
        <taxon>genistoids sensu lato</taxon>
        <taxon>core genistoids</taxon>
        <taxon>Genisteae</taxon>
        <taxon>Lupinus</taxon>
    </lineage>
</organism>
<evidence type="ECO:0000259" key="9">
    <source>
        <dbReference type="PROSITE" id="PS50089"/>
    </source>
</evidence>
<comment type="catalytic activity">
    <reaction evidence="1">
        <text>S-ubiquitinyl-[E2 ubiquitin-conjugating enzyme]-L-cysteine + [acceptor protein]-L-lysine = [E2 ubiquitin-conjugating enzyme]-L-cysteine + N(6)-ubiquitinyl-[acceptor protein]-L-lysine.</text>
        <dbReference type="EC" id="2.3.2.27"/>
    </reaction>
</comment>
<name>A0AAV1YJH8_LUPLU</name>
<feature type="domain" description="RING-type" evidence="9">
    <location>
        <begin position="173"/>
        <end position="214"/>
    </location>
</feature>
<evidence type="ECO:0000256" key="1">
    <source>
        <dbReference type="ARBA" id="ARBA00000900"/>
    </source>
</evidence>
<dbReference type="PANTHER" id="PTHR15710:SF217">
    <property type="entry name" value="E3 UBIQUITIN-PROTEIN LIGASE RDUF2"/>
    <property type="match status" value="1"/>
</dbReference>
<dbReference type="PROSITE" id="PS50089">
    <property type="entry name" value="ZF_RING_2"/>
    <property type="match status" value="1"/>
</dbReference>
<dbReference type="GO" id="GO:0008270">
    <property type="term" value="F:zinc ion binding"/>
    <property type="evidence" value="ECO:0007669"/>
    <property type="project" value="UniProtKB-KW"/>
</dbReference>
<dbReference type="EMBL" id="CAXHTB010000025">
    <property type="protein sequence ID" value="CAL0334100.1"/>
    <property type="molecule type" value="Genomic_DNA"/>
</dbReference>
<dbReference type="InterPro" id="IPR013083">
    <property type="entry name" value="Znf_RING/FYVE/PHD"/>
</dbReference>
<keyword evidence="5 8" id="KW-0863">Zinc-finger</keyword>
<keyword evidence="4" id="KW-0479">Metal-binding</keyword>
<evidence type="ECO:0000256" key="5">
    <source>
        <dbReference type="ARBA" id="ARBA00022771"/>
    </source>
</evidence>
<gene>
    <name evidence="10" type="ORF">LLUT_LOCUS35160</name>
</gene>
<evidence type="ECO:0000256" key="3">
    <source>
        <dbReference type="ARBA" id="ARBA00022679"/>
    </source>
</evidence>
<dbReference type="PANTHER" id="PTHR15710">
    <property type="entry name" value="E3 UBIQUITIN-PROTEIN LIGASE PRAJA"/>
    <property type="match status" value="1"/>
</dbReference>
<dbReference type="EC" id="2.3.2.27" evidence="2"/>
<dbReference type="CDD" id="cd16667">
    <property type="entry name" value="RING-H2_RNF126-like"/>
    <property type="match status" value="1"/>
</dbReference>
<evidence type="ECO:0000313" key="10">
    <source>
        <dbReference type="EMBL" id="CAL0334100.1"/>
    </source>
</evidence>
<comment type="caution">
    <text evidence="10">The sequence shown here is derived from an EMBL/GenBank/DDBJ whole genome shotgun (WGS) entry which is preliminary data.</text>
</comment>
<dbReference type="SUPFAM" id="SSF57850">
    <property type="entry name" value="RING/U-box"/>
    <property type="match status" value="1"/>
</dbReference>
<proteinExistence type="predicted"/>
<dbReference type="InterPro" id="IPR039525">
    <property type="entry name" value="RNF126-like_zinc-ribbon"/>
</dbReference>
<evidence type="ECO:0000256" key="4">
    <source>
        <dbReference type="ARBA" id="ARBA00022723"/>
    </source>
</evidence>
<dbReference type="Gene3D" id="3.30.40.10">
    <property type="entry name" value="Zinc/RING finger domain, C3HC4 (zinc finger)"/>
    <property type="match status" value="1"/>
</dbReference>